<organism evidence="1 5">
    <name type="scientific">Phytophthora cactorum</name>
    <dbReference type="NCBI Taxonomy" id="29920"/>
    <lineage>
        <taxon>Eukaryota</taxon>
        <taxon>Sar</taxon>
        <taxon>Stramenopiles</taxon>
        <taxon>Oomycota</taxon>
        <taxon>Peronosporomycetes</taxon>
        <taxon>Peronosporales</taxon>
        <taxon>Peronosporaceae</taxon>
        <taxon>Phytophthora</taxon>
    </lineage>
</organism>
<reference evidence="1" key="1">
    <citation type="submission" date="2018-10" db="EMBL/GenBank/DDBJ databases">
        <title>Effector identification in a new, highly contiguous assembly of the strawberry crown rot pathogen Phytophthora cactorum.</title>
        <authorList>
            <person name="Armitage A.D."/>
            <person name="Nellist C.F."/>
            <person name="Bates H."/>
            <person name="Vickerstaff R.J."/>
            <person name="Harrison R.J."/>
        </authorList>
    </citation>
    <scope>NUCLEOTIDE SEQUENCE</scope>
    <source>
        <strain evidence="1">15-7</strain>
        <strain evidence="2">4032</strain>
        <strain evidence="3">4040</strain>
        <strain evidence="4">P415</strain>
    </source>
</reference>
<dbReference type="EMBL" id="RCMG01000084">
    <property type="protein sequence ID" value="KAG2864240.1"/>
    <property type="molecule type" value="Genomic_DNA"/>
</dbReference>
<dbReference type="EMBL" id="RCMI01001508">
    <property type="protein sequence ID" value="KAG2884282.1"/>
    <property type="molecule type" value="Genomic_DNA"/>
</dbReference>
<dbReference type="Proteomes" id="UP000697107">
    <property type="component" value="Unassembled WGS sequence"/>
</dbReference>
<evidence type="ECO:0000313" key="4">
    <source>
        <dbReference type="EMBL" id="KAG2986531.1"/>
    </source>
</evidence>
<evidence type="ECO:0000313" key="1">
    <source>
        <dbReference type="EMBL" id="KAG2864240.1"/>
    </source>
</evidence>
<sequence>MLFGTTYAADPLPLFSQVLRIARRKTLQLSIQPQGIVVADIGFSEESEALSFLYVVGTDVDVLGQQAATFVSLIAMFTC</sequence>
<dbReference type="AlphaFoldDB" id="A0A8T0ZPL8"/>
<dbReference type="Proteomes" id="UP000774804">
    <property type="component" value="Unassembled WGS sequence"/>
</dbReference>
<evidence type="ECO:0000313" key="5">
    <source>
        <dbReference type="Proteomes" id="UP000735874"/>
    </source>
</evidence>
<evidence type="ECO:0000313" key="3">
    <source>
        <dbReference type="EMBL" id="KAG2893340.1"/>
    </source>
</evidence>
<accession>A0A8T0ZPL8</accession>
<dbReference type="Proteomes" id="UP000735874">
    <property type="component" value="Unassembled WGS sequence"/>
</dbReference>
<dbReference type="Proteomes" id="UP000736787">
    <property type="component" value="Unassembled WGS sequence"/>
</dbReference>
<evidence type="ECO:0000313" key="2">
    <source>
        <dbReference type="EMBL" id="KAG2884282.1"/>
    </source>
</evidence>
<name>A0A8T0ZPL8_9STRA</name>
<gene>
    <name evidence="1" type="ORF">PC113_g4755</name>
    <name evidence="2" type="ORF">PC115_g21386</name>
    <name evidence="3" type="ORF">PC117_g23800</name>
    <name evidence="4" type="ORF">PC118_g7770</name>
</gene>
<proteinExistence type="predicted"/>
<protein>
    <submittedName>
        <fullName evidence="1">Uncharacterized protein</fullName>
    </submittedName>
</protein>
<comment type="caution">
    <text evidence="1">The sequence shown here is derived from an EMBL/GenBank/DDBJ whole genome shotgun (WGS) entry which is preliminary data.</text>
</comment>
<dbReference type="EMBL" id="RCMK01001489">
    <property type="protein sequence ID" value="KAG2893340.1"/>
    <property type="molecule type" value="Genomic_DNA"/>
</dbReference>
<dbReference type="EMBL" id="RCML01000190">
    <property type="protein sequence ID" value="KAG2986531.1"/>
    <property type="molecule type" value="Genomic_DNA"/>
</dbReference>